<accession>A0A0G4HTA8</accession>
<dbReference type="AlphaFoldDB" id="A0A0G4HTA8"/>
<evidence type="ECO:0000313" key="1">
    <source>
        <dbReference type="EMBL" id="CEM47580.1"/>
    </source>
</evidence>
<name>A0A0G4HTA8_9ALVE</name>
<reference evidence="1" key="1">
    <citation type="submission" date="2014-11" db="EMBL/GenBank/DDBJ databases">
        <authorList>
            <person name="Otto D Thomas"/>
            <person name="Naeem Raeece"/>
        </authorList>
    </citation>
    <scope>NUCLEOTIDE SEQUENCE</scope>
</reference>
<dbReference type="VEuPathDB" id="CryptoDB:Cvel_8405"/>
<sequence length="560" mass="62190">MSFVGAALAGTPSTTFDFSQSSQKEDRGTWEVQEGSGIVNADGVVFFATPQTTFDFVLQCRCAVGQRCRREDMHLGGWTGSSLSSREGESCSRECVFKTSSLPVLCDPERSSDPLVQDVVVEELIDERVLHRSEVVLTNSLLPATLVRSFEDRMNFLGFGLPNQIGLIARESVTSFLTSVAEMETAENCTAVMVMSRTLWGKAGVKLTFQEPVSIGESVPPPPKVAFADRLSMAAFELHYCSTSFKVRRKIRELLEDFFEEENARDVRRLRPLILGPNDRLSSAQVEVHFKMVGSFGGPSFPSGLMNPNSTLPVNTRGMLAAVSFLEKFAAAAKEEWRACDSPMPGEPLVLFPWLSEEKGGASGQEGALRQIGMSLESAVETLGSNQRQMSDLSALAEDLVEAARMHLFEEEREYRANKEKIGRGMEGLEVADDVKGRVSFWSKFARCAVVDLFEHLIGGRETVESTHSRLEFLGSHLQKGREQFRDELERAFVRLELTAEDRVKRDGGGSTRWSAGFDHCAVRLDEVSKQDGPMKLQTERCHMNMMMQRMGLFNGTQAQ</sequence>
<protein>
    <submittedName>
        <fullName evidence="1">Uncharacterized protein</fullName>
    </submittedName>
</protein>
<dbReference type="EMBL" id="CDMZ01003787">
    <property type="protein sequence ID" value="CEM47580.1"/>
    <property type="molecule type" value="Genomic_DNA"/>
</dbReference>
<proteinExistence type="predicted"/>
<gene>
    <name evidence="1" type="ORF">Cvel_8405</name>
</gene>
<organism evidence="1">
    <name type="scientific">Chromera velia CCMP2878</name>
    <dbReference type="NCBI Taxonomy" id="1169474"/>
    <lineage>
        <taxon>Eukaryota</taxon>
        <taxon>Sar</taxon>
        <taxon>Alveolata</taxon>
        <taxon>Colpodellida</taxon>
        <taxon>Chromeraceae</taxon>
        <taxon>Chromera</taxon>
    </lineage>
</organism>